<dbReference type="NCBIfam" id="NF033517">
    <property type="entry name" value="transpos_IS66"/>
    <property type="match status" value="1"/>
</dbReference>
<organism evidence="3 4">
    <name type="scientific">Novipirellula artificiosorum</name>
    <dbReference type="NCBI Taxonomy" id="2528016"/>
    <lineage>
        <taxon>Bacteria</taxon>
        <taxon>Pseudomonadati</taxon>
        <taxon>Planctomycetota</taxon>
        <taxon>Planctomycetia</taxon>
        <taxon>Pirellulales</taxon>
        <taxon>Pirellulaceae</taxon>
        <taxon>Novipirellula</taxon>
    </lineage>
</organism>
<gene>
    <name evidence="3" type="ORF">Poly41_47290</name>
</gene>
<dbReference type="Proteomes" id="UP000319143">
    <property type="component" value="Unassembled WGS sequence"/>
</dbReference>
<dbReference type="AlphaFoldDB" id="A0A5C6D9B4"/>
<sequence length="479" mass="54646">MSSCTSAELDSVSKDRSNDLSDPDQPPKPKNRRGQQPGRPAPNRRDYSHLPEREQLIELPEDAKVCACCGEPLVGLGQSDPCEQIEIETILYRRVVRRGRYRRTCQCHAQPRTVTAPLPPKLLPKSIFGTSLWIHLLLEKFHLQRPTHRTIEQLGLLGVDLAAGTIAGGLKRIEPLLTPIYDAICDRQTKSNYFQADETRWKVFVEKAGKTGHLWWLWLFAGEDSIAYVLDPSRSHDVPQSHLSDDVQGVLMVDRYSAYKAIEQVKEGQLALAFCWAHVRRDFVKVGKGYPELVPWALQWLGRIAELYRLNRERVKHPIDSEPFREADAALRQHLDSMWAQRDVELSTEKLRDPCCKVITSLRKHWGGLTLFVDDPRIPLDNNYGERLIRNPALGRKNYYGSGAEWSGRLAVMMFSIFATLALWKINPYKWLSWYFEACAENDGKIPSDPSSFLPWNLSTERLSEQRSSPATALTSDTS</sequence>
<reference evidence="3 4" key="1">
    <citation type="submission" date="2019-02" db="EMBL/GenBank/DDBJ databases">
        <title>Deep-cultivation of Planctomycetes and their phenomic and genomic characterization uncovers novel biology.</title>
        <authorList>
            <person name="Wiegand S."/>
            <person name="Jogler M."/>
            <person name="Boedeker C."/>
            <person name="Pinto D."/>
            <person name="Vollmers J."/>
            <person name="Rivas-Marin E."/>
            <person name="Kohn T."/>
            <person name="Peeters S.H."/>
            <person name="Heuer A."/>
            <person name="Rast P."/>
            <person name="Oberbeckmann S."/>
            <person name="Bunk B."/>
            <person name="Jeske O."/>
            <person name="Meyerdierks A."/>
            <person name="Storesund J.E."/>
            <person name="Kallscheuer N."/>
            <person name="Luecker S."/>
            <person name="Lage O.M."/>
            <person name="Pohl T."/>
            <person name="Merkel B.J."/>
            <person name="Hornburger P."/>
            <person name="Mueller R.-W."/>
            <person name="Bruemmer F."/>
            <person name="Labrenz M."/>
            <person name="Spormann A.M."/>
            <person name="Op Den Camp H."/>
            <person name="Overmann J."/>
            <person name="Amann R."/>
            <person name="Jetten M.S.M."/>
            <person name="Mascher T."/>
            <person name="Medema M.H."/>
            <person name="Devos D.P."/>
            <person name="Kaster A.-K."/>
            <person name="Ovreas L."/>
            <person name="Rohde M."/>
            <person name="Galperin M.Y."/>
            <person name="Jogler C."/>
        </authorList>
    </citation>
    <scope>NUCLEOTIDE SEQUENCE [LARGE SCALE GENOMIC DNA]</scope>
    <source>
        <strain evidence="3 4">Poly41</strain>
    </source>
</reference>
<dbReference type="Pfam" id="PF03050">
    <property type="entry name" value="DDE_Tnp_IS66"/>
    <property type="match status" value="1"/>
</dbReference>
<feature type="domain" description="Transposase IS66 central" evidence="2">
    <location>
        <begin position="125"/>
        <end position="408"/>
    </location>
</feature>
<dbReference type="RefSeq" id="WP_197231524.1">
    <property type="nucleotide sequence ID" value="NZ_SJPV01000009.1"/>
</dbReference>
<evidence type="ECO:0000259" key="2">
    <source>
        <dbReference type="Pfam" id="PF03050"/>
    </source>
</evidence>
<evidence type="ECO:0000256" key="1">
    <source>
        <dbReference type="SAM" id="MobiDB-lite"/>
    </source>
</evidence>
<feature type="region of interest" description="Disordered" evidence="1">
    <location>
        <begin position="1"/>
        <end position="49"/>
    </location>
</feature>
<dbReference type="PANTHER" id="PTHR33678:SF2">
    <property type="match status" value="1"/>
</dbReference>
<evidence type="ECO:0000313" key="3">
    <source>
        <dbReference type="EMBL" id="TWU33733.1"/>
    </source>
</evidence>
<accession>A0A5C6D9B4</accession>
<proteinExistence type="predicted"/>
<keyword evidence="4" id="KW-1185">Reference proteome</keyword>
<dbReference type="InterPro" id="IPR004291">
    <property type="entry name" value="Transposase_IS66_central"/>
</dbReference>
<dbReference type="PANTHER" id="PTHR33678">
    <property type="entry name" value="BLL1576 PROTEIN"/>
    <property type="match status" value="1"/>
</dbReference>
<dbReference type="EMBL" id="SJPV01000009">
    <property type="protein sequence ID" value="TWU33733.1"/>
    <property type="molecule type" value="Genomic_DNA"/>
</dbReference>
<name>A0A5C6D9B4_9BACT</name>
<protein>
    <submittedName>
        <fullName evidence="3">Transposase IS66 family protein</fullName>
    </submittedName>
</protein>
<comment type="caution">
    <text evidence="3">The sequence shown here is derived from an EMBL/GenBank/DDBJ whole genome shotgun (WGS) entry which is preliminary data.</text>
</comment>
<evidence type="ECO:0000313" key="4">
    <source>
        <dbReference type="Proteomes" id="UP000319143"/>
    </source>
</evidence>
<dbReference type="InterPro" id="IPR052344">
    <property type="entry name" value="Transposase-related"/>
</dbReference>